<dbReference type="STRING" id="5627.A0A1C7LVK5"/>
<dbReference type="InterPro" id="IPR045339">
    <property type="entry name" value="DUF6534"/>
</dbReference>
<dbReference type="PANTHER" id="PTHR40465">
    <property type="entry name" value="CHROMOSOME 1, WHOLE GENOME SHOTGUN SEQUENCE"/>
    <property type="match status" value="1"/>
</dbReference>
<protein>
    <recommendedName>
        <fullName evidence="2">DUF6534 domain-containing protein</fullName>
    </recommendedName>
</protein>
<keyword evidence="1" id="KW-0812">Transmembrane</keyword>
<dbReference type="AlphaFoldDB" id="A0A1C7LVK5"/>
<keyword evidence="1" id="KW-0472">Membrane</keyword>
<feature type="transmembrane region" description="Helical" evidence="1">
    <location>
        <begin position="13"/>
        <end position="35"/>
    </location>
</feature>
<feature type="domain" description="DUF6534" evidence="2">
    <location>
        <begin position="22"/>
        <end position="107"/>
    </location>
</feature>
<keyword evidence="4" id="KW-1185">Reference proteome</keyword>
<name>A0A1C7LVK5_GRIFR</name>
<dbReference type="Pfam" id="PF20152">
    <property type="entry name" value="DUF6534"/>
    <property type="match status" value="1"/>
</dbReference>
<sequence length="191" mass="21041">MIPEFVHFRNFEVIVIIWLACSAVADSVITIALVWHLRRHKTGFSVTDDVVNRIIRLTVHTGLVTALCATIDLVLFLAMPAGLHLIFNLPLSKLYTNSLMSTLNSRAILKYGASDNTSGSNQMRAEKGLNMRADQGNGRISGGQQVFIDVESHEMVDTMDTKKRPSFAAPAMPHMANLEGLNVANTKEAMM</sequence>
<evidence type="ECO:0000259" key="2">
    <source>
        <dbReference type="Pfam" id="PF20152"/>
    </source>
</evidence>
<dbReference type="OrthoDB" id="3183258at2759"/>
<evidence type="ECO:0000313" key="3">
    <source>
        <dbReference type="EMBL" id="OBZ68710.1"/>
    </source>
</evidence>
<proteinExistence type="predicted"/>
<dbReference type="EMBL" id="LUGG01000019">
    <property type="protein sequence ID" value="OBZ68710.1"/>
    <property type="molecule type" value="Genomic_DNA"/>
</dbReference>
<evidence type="ECO:0000313" key="4">
    <source>
        <dbReference type="Proteomes" id="UP000092993"/>
    </source>
</evidence>
<feature type="transmembrane region" description="Helical" evidence="1">
    <location>
        <begin position="63"/>
        <end position="87"/>
    </location>
</feature>
<evidence type="ECO:0000256" key="1">
    <source>
        <dbReference type="SAM" id="Phobius"/>
    </source>
</evidence>
<dbReference type="PANTHER" id="PTHR40465:SF1">
    <property type="entry name" value="DUF6534 DOMAIN-CONTAINING PROTEIN"/>
    <property type="match status" value="1"/>
</dbReference>
<dbReference type="Proteomes" id="UP000092993">
    <property type="component" value="Unassembled WGS sequence"/>
</dbReference>
<gene>
    <name evidence="3" type="ORF">A0H81_11139</name>
</gene>
<reference evidence="3 4" key="1">
    <citation type="submission" date="2016-03" db="EMBL/GenBank/DDBJ databases">
        <title>Whole genome sequencing of Grifola frondosa 9006-11.</title>
        <authorList>
            <person name="Min B."/>
            <person name="Park H."/>
            <person name="Kim J.-G."/>
            <person name="Cho H."/>
            <person name="Oh Y.-L."/>
            <person name="Kong W.-S."/>
            <person name="Choi I.-G."/>
        </authorList>
    </citation>
    <scope>NUCLEOTIDE SEQUENCE [LARGE SCALE GENOMIC DNA]</scope>
    <source>
        <strain evidence="3 4">9006-11</strain>
    </source>
</reference>
<organism evidence="3 4">
    <name type="scientific">Grifola frondosa</name>
    <name type="common">Maitake</name>
    <name type="synonym">Polyporus frondosus</name>
    <dbReference type="NCBI Taxonomy" id="5627"/>
    <lineage>
        <taxon>Eukaryota</taxon>
        <taxon>Fungi</taxon>
        <taxon>Dikarya</taxon>
        <taxon>Basidiomycota</taxon>
        <taxon>Agaricomycotina</taxon>
        <taxon>Agaricomycetes</taxon>
        <taxon>Polyporales</taxon>
        <taxon>Grifolaceae</taxon>
        <taxon>Grifola</taxon>
    </lineage>
</organism>
<accession>A0A1C7LVK5</accession>
<comment type="caution">
    <text evidence="3">The sequence shown here is derived from an EMBL/GenBank/DDBJ whole genome shotgun (WGS) entry which is preliminary data.</text>
</comment>
<keyword evidence="1" id="KW-1133">Transmembrane helix</keyword>